<dbReference type="Proteomes" id="UP000271162">
    <property type="component" value="Unassembled WGS sequence"/>
</dbReference>
<proteinExistence type="predicted"/>
<evidence type="ECO:0000313" key="2">
    <source>
        <dbReference type="EMBL" id="VDL78660.1"/>
    </source>
</evidence>
<evidence type="ECO:0000256" key="1">
    <source>
        <dbReference type="SAM" id="MobiDB-lite"/>
    </source>
</evidence>
<keyword evidence="3" id="KW-1185">Reference proteome</keyword>
<dbReference type="WBParaSite" id="NBR_0001506701-mRNA-1">
    <property type="protein sequence ID" value="NBR_0001506701-mRNA-1"/>
    <property type="gene ID" value="NBR_0001506701"/>
</dbReference>
<protein>
    <submittedName>
        <fullName evidence="4">SWIM-type domain-containing protein</fullName>
    </submittedName>
</protein>
<feature type="region of interest" description="Disordered" evidence="1">
    <location>
        <begin position="411"/>
        <end position="454"/>
    </location>
</feature>
<name>A0A0N4YEF3_NIPBR</name>
<dbReference type="EMBL" id="UYSL01021587">
    <property type="protein sequence ID" value="VDL78660.1"/>
    <property type="molecule type" value="Genomic_DNA"/>
</dbReference>
<organism evidence="4">
    <name type="scientific">Nippostrongylus brasiliensis</name>
    <name type="common">Rat hookworm</name>
    <dbReference type="NCBI Taxonomy" id="27835"/>
    <lineage>
        <taxon>Eukaryota</taxon>
        <taxon>Metazoa</taxon>
        <taxon>Ecdysozoa</taxon>
        <taxon>Nematoda</taxon>
        <taxon>Chromadorea</taxon>
        <taxon>Rhabditida</taxon>
        <taxon>Rhabditina</taxon>
        <taxon>Rhabditomorpha</taxon>
        <taxon>Strongyloidea</taxon>
        <taxon>Heligmosomidae</taxon>
        <taxon>Nippostrongylus</taxon>
    </lineage>
</organism>
<dbReference type="STRING" id="27835.A0A0N4YEF3"/>
<feature type="compositionally biased region" description="Basic residues" evidence="1">
    <location>
        <begin position="411"/>
        <end position="424"/>
    </location>
</feature>
<dbReference type="OMA" id="YRVTETH"/>
<evidence type="ECO:0000313" key="3">
    <source>
        <dbReference type="Proteomes" id="UP000271162"/>
    </source>
</evidence>
<evidence type="ECO:0000313" key="4">
    <source>
        <dbReference type="WBParaSite" id="NBR_0001506701-mRNA-1"/>
    </source>
</evidence>
<dbReference type="AlphaFoldDB" id="A0A0N4YEF3"/>
<reference evidence="2 3" key="2">
    <citation type="submission" date="2018-11" db="EMBL/GenBank/DDBJ databases">
        <authorList>
            <consortium name="Pathogen Informatics"/>
        </authorList>
    </citation>
    <scope>NUCLEOTIDE SEQUENCE [LARGE SCALE GENOMIC DNA]</scope>
</reference>
<accession>A0A0N4YEF3</accession>
<sequence>MDHIIKLLRKEDPTRSTKLSFVVKKDLWNLIDKYNMRPAFLLSGSMTSEDVQRMFLEIRSLMPEFAPARIVTDEAPCFYNGFRTGTLRNSVNDALRKLLKETQLEEFERKFAEVLAYLRVNNQTKMVEYLERNYLGRTPTWASFANRGAVMDTTMISERFHLRIKEEFLHRNANSRIDGFVELLIRSVEELSGAMDIKERRRFVNCAYRVTETHKRHTTAQEFYHGKDEMVVQVGPNEWRVDVSEVTWEGPCNCDPKRNTHCLKCGVCAYSWSCTCNDNRPGISCSHRHAVKMASNTPPLLAESEGTSGEHALAVCVESPITDAQQLREACLQKINAIRRMSAVVNARATSSLKSPTDDTLLELEEAYVHLELSARALENYQIDTVVARPEMSGARGNRKIAKVPLYQRRKSKKNVSLGRKSKKNVSLEEQPDSLREQMQKMSPYKGLREENDD</sequence>
<reference evidence="4" key="1">
    <citation type="submission" date="2017-02" db="UniProtKB">
        <authorList>
            <consortium name="WormBaseParasite"/>
        </authorList>
    </citation>
    <scope>IDENTIFICATION</scope>
</reference>
<gene>
    <name evidence="2" type="ORF">NBR_LOCUS15066</name>
</gene>